<dbReference type="Pfam" id="PF13115">
    <property type="entry name" value="YtkA"/>
    <property type="match status" value="1"/>
</dbReference>
<protein>
    <recommendedName>
        <fullName evidence="2">YtkA-like domain-containing protein</fullName>
    </recommendedName>
</protein>
<evidence type="ECO:0000259" key="2">
    <source>
        <dbReference type="Pfam" id="PF13115"/>
    </source>
</evidence>
<sequence length="268" mass="28901">MKSILKMKKITNIILLLVGIVFLAACSKDTETTPSPEKTKIAESTTSSGLIVSLYSDNTSYLVAYNKVYVQVKKADGTSLSNATVTYSSLMDMMTMTHSSPVEQPIYNTSDQLYEGAVVFSMPSGDMGTWGLTVKVNNESLVFNVPVNSTATNTKHTGTFVGTDGKSYSVSIVQPAAPQTGMNDLEVLVNVKQDLLNFPADASLTIEVTPEMPSMGHGSPNNVNPVSSGNGHYTGKVNFTMTGDWRLHLKLLRNNTVIVEDAALDLLF</sequence>
<reference evidence="3 4" key="1">
    <citation type="journal article" date="2013" name="Genome Announc.">
        <title>Draft Genome Sequence of Arcticibacter svalbardensis Strain MN12-7T, a Member of the Family Sphingobacteriaceae Isolated from an Arctic Soil Sample.</title>
        <authorList>
            <person name="Shivaji S."/>
            <person name="Ara S."/>
            <person name="Prasad S."/>
            <person name="Manasa B.P."/>
            <person name="Begum Z."/>
            <person name="Singh A."/>
            <person name="Kumar Pinnaka A."/>
        </authorList>
    </citation>
    <scope>NUCLEOTIDE SEQUENCE [LARGE SCALE GENOMIC DNA]</scope>
    <source>
        <strain evidence="3 4">MN12-7</strain>
    </source>
</reference>
<feature type="domain" description="YtkA-like" evidence="2">
    <location>
        <begin position="166"/>
        <end position="249"/>
    </location>
</feature>
<dbReference type="InterPro" id="IPR032693">
    <property type="entry name" value="YtkA-like_dom"/>
</dbReference>
<feature type="signal peptide" evidence="1">
    <location>
        <begin position="1"/>
        <end position="27"/>
    </location>
</feature>
<proteinExistence type="predicted"/>
<dbReference type="AlphaFoldDB" id="R9GPJ3"/>
<dbReference type="PATRIC" id="fig|1150600.3.peg.3173"/>
<dbReference type="PROSITE" id="PS51257">
    <property type="entry name" value="PROKAR_LIPOPROTEIN"/>
    <property type="match status" value="1"/>
</dbReference>
<dbReference type="EMBL" id="AQPN01000109">
    <property type="protein sequence ID" value="EOR93621.1"/>
    <property type="molecule type" value="Genomic_DNA"/>
</dbReference>
<dbReference type="STRING" id="1150600.ADIARSV_3205"/>
<feature type="chain" id="PRO_5004472206" description="YtkA-like domain-containing protein" evidence="1">
    <location>
        <begin position="28"/>
        <end position="268"/>
    </location>
</feature>
<gene>
    <name evidence="3" type="ORF">ADIARSV_3205</name>
</gene>
<organism evidence="3 4">
    <name type="scientific">Arcticibacter svalbardensis MN12-7</name>
    <dbReference type="NCBI Taxonomy" id="1150600"/>
    <lineage>
        <taxon>Bacteria</taxon>
        <taxon>Pseudomonadati</taxon>
        <taxon>Bacteroidota</taxon>
        <taxon>Sphingobacteriia</taxon>
        <taxon>Sphingobacteriales</taxon>
        <taxon>Sphingobacteriaceae</taxon>
        <taxon>Arcticibacter</taxon>
    </lineage>
</organism>
<dbReference type="eggNOG" id="ENOG502Z871">
    <property type="taxonomic scope" value="Bacteria"/>
</dbReference>
<accession>R9GPJ3</accession>
<keyword evidence="4" id="KW-1185">Reference proteome</keyword>
<name>R9GPJ3_9SPHI</name>
<evidence type="ECO:0000313" key="3">
    <source>
        <dbReference type="EMBL" id="EOR93621.1"/>
    </source>
</evidence>
<evidence type="ECO:0000313" key="4">
    <source>
        <dbReference type="Proteomes" id="UP000014174"/>
    </source>
</evidence>
<evidence type="ECO:0000256" key="1">
    <source>
        <dbReference type="SAM" id="SignalP"/>
    </source>
</evidence>
<comment type="caution">
    <text evidence="3">The sequence shown here is derived from an EMBL/GenBank/DDBJ whole genome shotgun (WGS) entry which is preliminary data.</text>
</comment>
<keyword evidence="1" id="KW-0732">Signal</keyword>
<dbReference type="Proteomes" id="UP000014174">
    <property type="component" value="Unassembled WGS sequence"/>
</dbReference>